<sequence>MYNVRLNSIEQLVFFMDTKGMVSIEYGEEIETGLIELVTEELIKVNGIYFFWEYCNIYFSLTSSCKSER</sequence>
<name>A0ABQ1W916_9BACL</name>
<protein>
    <submittedName>
        <fullName evidence="1">Uncharacterized protein</fullName>
    </submittedName>
</protein>
<dbReference type="Proteomes" id="UP000608420">
    <property type="component" value="Unassembled WGS sequence"/>
</dbReference>
<proteinExistence type="predicted"/>
<accession>A0ABQ1W916</accession>
<gene>
    <name evidence="1" type="ORF">GCM10010913_47380</name>
</gene>
<evidence type="ECO:0000313" key="2">
    <source>
        <dbReference type="Proteomes" id="UP000608420"/>
    </source>
</evidence>
<keyword evidence="2" id="KW-1185">Reference proteome</keyword>
<reference evidence="2" key="1">
    <citation type="journal article" date="2019" name="Int. J. Syst. Evol. Microbiol.">
        <title>The Global Catalogue of Microorganisms (GCM) 10K type strain sequencing project: providing services to taxonomists for standard genome sequencing and annotation.</title>
        <authorList>
            <consortium name="The Broad Institute Genomics Platform"/>
            <consortium name="The Broad Institute Genome Sequencing Center for Infectious Disease"/>
            <person name="Wu L."/>
            <person name="Ma J."/>
        </authorList>
    </citation>
    <scope>NUCLEOTIDE SEQUENCE [LARGE SCALE GENOMIC DNA]</scope>
    <source>
        <strain evidence="2">CGMCC 1.15420</strain>
    </source>
</reference>
<organism evidence="1 2">
    <name type="scientific">Paenibacillus aceti</name>
    <dbReference type="NCBI Taxonomy" id="1820010"/>
    <lineage>
        <taxon>Bacteria</taxon>
        <taxon>Bacillati</taxon>
        <taxon>Bacillota</taxon>
        <taxon>Bacilli</taxon>
        <taxon>Bacillales</taxon>
        <taxon>Paenibacillaceae</taxon>
        <taxon>Paenibacillus</taxon>
    </lineage>
</organism>
<dbReference type="RefSeq" id="WP_120464953.1">
    <property type="nucleotide sequence ID" value="NZ_BMIW01000060.1"/>
</dbReference>
<comment type="caution">
    <text evidence="1">The sequence shown here is derived from an EMBL/GenBank/DDBJ whole genome shotgun (WGS) entry which is preliminary data.</text>
</comment>
<evidence type="ECO:0000313" key="1">
    <source>
        <dbReference type="EMBL" id="GGG19756.1"/>
    </source>
</evidence>
<dbReference type="EMBL" id="BMIW01000060">
    <property type="protein sequence ID" value="GGG19756.1"/>
    <property type="molecule type" value="Genomic_DNA"/>
</dbReference>